<dbReference type="Gene3D" id="2.60.120.200">
    <property type="match status" value="1"/>
</dbReference>
<gene>
    <name evidence="2" type="primary">DS1</name>
</gene>
<feature type="domain" description="Polysaccharide lyase 14" evidence="1">
    <location>
        <begin position="100"/>
        <end position="263"/>
    </location>
</feature>
<name>A7DT56_DOTSE</name>
<dbReference type="OMA" id="IRWTTND"/>
<reference evidence="2" key="2">
    <citation type="journal article" date="2007" name="Fungal Genet. Biol.">
        <title>A fragmented aflatoxin-like gene cluster in the forest pathogen Dothistroma septosporum.</title>
        <authorList>
            <person name="Zhang S."/>
            <person name="Schwelm A."/>
            <person name="Jin H."/>
            <person name="Collins L.J."/>
            <person name="Bradshaw R.E."/>
        </authorList>
    </citation>
    <scope>NUCLEOTIDE SEQUENCE</scope>
    <source>
        <strain evidence="2">ATCC MYA-605</strain>
    </source>
</reference>
<reference evidence="2" key="1">
    <citation type="journal article" date="2002" name="Appl. Environ. Microbiol.">
        <title>Dothistroma pini, a forest pathogen, contains homologs of aflatoxin biosynthetic pathway genes.</title>
        <authorList>
            <person name="Bradshaw R.E."/>
            <person name="Bhatnagar D."/>
            <person name="Ganley R.J."/>
            <person name="Gillman C.J."/>
            <person name="Monahan B.J."/>
            <person name="Seconi J.M."/>
        </authorList>
    </citation>
    <scope>NUCLEOTIDE SEQUENCE</scope>
    <source>
        <strain evidence="2">ATCC MYA-605</strain>
    </source>
</reference>
<reference evidence="2" key="3">
    <citation type="submission" date="2009-11" db="EMBL/GenBank/DDBJ databases">
        <authorList>
            <person name="Bradshaw R.E."/>
            <person name="Monahan B.J."/>
            <person name="Gillman C.J."/>
        </authorList>
    </citation>
    <scope>NUCLEOTIDE SEQUENCE</scope>
    <source>
        <strain evidence="2">ATCC MYA-605</strain>
    </source>
</reference>
<dbReference type="AlphaFoldDB" id="A7DT56"/>
<dbReference type="PANTHER" id="PTHR40124:SF1">
    <property type="entry name" value="DISAGGREGATASE RELATED REPEAT PROTEIN"/>
    <property type="match status" value="1"/>
</dbReference>
<proteinExistence type="predicted"/>
<dbReference type="CAZy" id="PL14">
    <property type="family name" value="Polysaccharide Lyase Family 14"/>
</dbReference>
<dbReference type="Pfam" id="PF21294">
    <property type="entry name" value="Polysacc_lyase_14"/>
    <property type="match status" value="1"/>
</dbReference>
<evidence type="ECO:0000313" key="2">
    <source>
        <dbReference type="EMBL" id="ABS82817.1"/>
    </source>
</evidence>
<protein>
    <submittedName>
        <fullName evidence="2">Uncharacterized protein DS1</fullName>
    </submittedName>
</protein>
<accession>A7DT56</accession>
<organism evidence="2">
    <name type="scientific">Dothistroma septosporum</name>
    <name type="common">Red band needle blight fungus</name>
    <name type="synonym">Mycosphaerella pini</name>
    <dbReference type="NCBI Taxonomy" id="64363"/>
    <lineage>
        <taxon>Eukaryota</taxon>
        <taxon>Fungi</taxon>
        <taxon>Dikarya</taxon>
        <taxon>Ascomycota</taxon>
        <taxon>Pezizomycotina</taxon>
        <taxon>Dothideomycetes</taxon>
        <taxon>Dothideomycetidae</taxon>
        <taxon>Mycosphaerellales</taxon>
        <taxon>Mycosphaerellaceae</taxon>
        <taxon>Dothistroma</taxon>
    </lineage>
</organism>
<dbReference type="EMBL" id="AF448056">
    <property type="protein sequence ID" value="ABS82817.1"/>
    <property type="molecule type" value="Genomic_DNA"/>
</dbReference>
<dbReference type="InterPro" id="IPR048958">
    <property type="entry name" value="Polysacc_lyase_14"/>
</dbReference>
<dbReference type="PANTHER" id="PTHR40124">
    <property type="match status" value="1"/>
</dbReference>
<sequence>MIDFLSDRDSIPRSFPPRLDHGSMSAAHYPCLFGTRSIDFNCPPGPWHKAKALADFGNLTSGWNESRAQICENACRITVCKNALSASGGMIARYDIAHSAEYSTSFTVRFHEDFEWCTGGKLGPGFFIDDGAAAGGSGSDGKGGSARLCWHKHKTTGEVYFQVYAYHNDQAGRYGSCFGRYPAKGSLARGQWYQVTMYVRSNTGCKTDGCLRVTVDGEELCDRDMRWTTDDRKRLVSRMEFATFRGGATDDYKSSSDSYIYYDTLKWERIA</sequence>
<evidence type="ECO:0000259" key="1">
    <source>
        <dbReference type="Pfam" id="PF21294"/>
    </source>
</evidence>